<protein>
    <submittedName>
        <fullName evidence="1">Uncharacterized protein</fullName>
    </submittedName>
</protein>
<gene>
    <name evidence="1" type="ORF">L1987_45574</name>
</gene>
<evidence type="ECO:0000313" key="2">
    <source>
        <dbReference type="Proteomes" id="UP001056120"/>
    </source>
</evidence>
<sequence length="216" mass="24805">MLTILHRVRTGDTTLQLSPNALLSLMNEDGIINPAEAWHIVTNQGLEERDDTQQLYEVAPNFQYREASRRYSIKNLEFVRGIRKIVPKLIENFGPNGRHYPIVAFCYEMGSLKDNEVASRTSMQNPYRWGGYNNIDDIHLDRNQNDIARRKARRYAMLITGLYTTVDDPKLMDFSVEIKNSWGPNWGVGGYAWVTADIFDFIGVPLMDGDDVMIID</sequence>
<dbReference type="EMBL" id="CM042032">
    <property type="protein sequence ID" value="KAI3775820.1"/>
    <property type="molecule type" value="Genomic_DNA"/>
</dbReference>
<accession>A0ACB9FYD2</accession>
<dbReference type="Proteomes" id="UP001056120">
    <property type="component" value="Linkage Group LG15"/>
</dbReference>
<comment type="caution">
    <text evidence="1">The sequence shown here is derived from an EMBL/GenBank/DDBJ whole genome shotgun (WGS) entry which is preliminary data.</text>
</comment>
<proteinExistence type="predicted"/>
<reference evidence="2" key="1">
    <citation type="journal article" date="2022" name="Mol. Ecol. Resour.">
        <title>The genomes of chicory, endive, great burdock and yacon provide insights into Asteraceae palaeo-polyploidization history and plant inulin production.</title>
        <authorList>
            <person name="Fan W."/>
            <person name="Wang S."/>
            <person name="Wang H."/>
            <person name="Wang A."/>
            <person name="Jiang F."/>
            <person name="Liu H."/>
            <person name="Zhao H."/>
            <person name="Xu D."/>
            <person name="Zhang Y."/>
        </authorList>
    </citation>
    <scope>NUCLEOTIDE SEQUENCE [LARGE SCALE GENOMIC DNA]</scope>
    <source>
        <strain evidence="2">cv. Yunnan</strain>
    </source>
</reference>
<keyword evidence="2" id="KW-1185">Reference proteome</keyword>
<evidence type="ECO:0000313" key="1">
    <source>
        <dbReference type="EMBL" id="KAI3775820.1"/>
    </source>
</evidence>
<organism evidence="1 2">
    <name type="scientific">Smallanthus sonchifolius</name>
    <dbReference type="NCBI Taxonomy" id="185202"/>
    <lineage>
        <taxon>Eukaryota</taxon>
        <taxon>Viridiplantae</taxon>
        <taxon>Streptophyta</taxon>
        <taxon>Embryophyta</taxon>
        <taxon>Tracheophyta</taxon>
        <taxon>Spermatophyta</taxon>
        <taxon>Magnoliopsida</taxon>
        <taxon>eudicotyledons</taxon>
        <taxon>Gunneridae</taxon>
        <taxon>Pentapetalae</taxon>
        <taxon>asterids</taxon>
        <taxon>campanulids</taxon>
        <taxon>Asterales</taxon>
        <taxon>Asteraceae</taxon>
        <taxon>Asteroideae</taxon>
        <taxon>Heliantheae alliance</taxon>
        <taxon>Millerieae</taxon>
        <taxon>Smallanthus</taxon>
    </lineage>
</organism>
<reference evidence="1 2" key="2">
    <citation type="journal article" date="2022" name="Mol. Ecol. Resour.">
        <title>The genomes of chicory, endive, great burdock and yacon provide insights into Asteraceae paleo-polyploidization history and plant inulin production.</title>
        <authorList>
            <person name="Fan W."/>
            <person name="Wang S."/>
            <person name="Wang H."/>
            <person name="Wang A."/>
            <person name="Jiang F."/>
            <person name="Liu H."/>
            <person name="Zhao H."/>
            <person name="Xu D."/>
            <person name="Zhang Y."/>
        </authorList>
    </citation>
    <scope>NUCLEOTIDE SEQUENCE [LARGE SCALE GENOMIC DNA]</scope>
    <source>
        <strain evidence="2">cv. Yunnan</strain>
        <tissue evidence="1">Leaves</tissue>
    </source>
</reference>
<name>A0ACB9FYD2_9ASTR</name>